<dbReference type="EMBL" id="JH921442">
    <property type="protein sequence ID" value="EKD15307.1"/>
    <property type="molecule type" value="Genomic_DNA"/>
</dbReference>
<dbReference type="KEGG" id="mbe:MBM_06523"/>
<dbReference type="HOGENOM" id="CLU_1468477_0_0_1"/>
<dbReference type="AlphaFoldDB" id="K1WSE0"/>
<feature type="compositionally biased region" description="Basic and acidic residues" evidence="1">
    <location>
        <begin position="31"/>
        <end position="41"/>
    </location>
</feature>
<evidence type="ECO:0000313" key="3">
    <source>
        <dbReference type="Proteomes" id="UP000006753"/>
    </source>
</evidence>
<gene>
    <name evidence="2" type="ORF">MBM_06523</name>
</gene>
<reference evidence="2 3" key="1">
    <citation type="journal article" date="2012" name="BMC Genomics">
        <title>Sequencing the genome of Marssonina brunnea reveals fungus-poplar co-evolution.</title>
        <authorList>
            <person name="Zhu S."/>
            <person name="Cao Y.-Z."/>
            <person name="Jiang C."/>
            <person name="Tan B.-Y."/>
            <person name="Wang Z."/>
            <person name="Feng S."/>
            <person name="Zhang L."/>
            <person name="Su X.-H."/>
            <person name="Brejova B."/>
            <person name="Vinar T."/>
            <person name="Xu M."/>
            <person name="Wang M.-X."/>
            <person name="Zhang S.-G."/>
            <person name="Huang M.-R."/>
            <person name="Wu R."/>
            <person name="Zhou Y."/>
        </authorList>
    </citation>
    <scope>NUCLEOTIDE SEQUENCE [LARGE SCALE GENOMIC DNA]</scope>
    <source>
        <strain evidence="2 3">MB_m1</strain>
    </source>
</reference>
<organism evidence="2 3">
    <name type="scientific">Marssonina brunnea f. sp. multigermtubi (strain MB_m1)</name>
    <name type="common">Marssonina leaf spot fungus</name>
    <dbReference type="NCBI Taxonomy" id="1072389"/>
    <lineage>
        <taxon>Eukaryota</taxon>
        <taxon>Fungi</taxon>
        <taxon>Dikarya</taxon>
        <taxon>Ascomycota</taxon>
        <taxon>Pezizomycotina</taxon>
        <taxon>Leotiomycetes</taxon>
        <taxon>Helotiales</taxon>
        <taxon>Drepanopezizaceae</taxon>
        <taxon>Drepanopeziza</taxon>
    </lineage>
</organism>
<dbReference type="InParanoid" id="K1WSE0"/>
<sequence length="184" mass="19986">MGSDQSASMNALEGARFTFERQRHTSMAVSTKRDFPQDRTRGQRASLATPPQESPPERALGVAIVRVEMTLPYAADAEDAPAEGAAAPRPSCSKIPIVELLFDEAQRVDRGNLRLLLRYVGDLSARFQDELDAKDREAADSAAEGEAESGGVMGSRGPRATSGTSRRWKEPEPVPMKENFPGLD</sequence>
<keyword evidence="3" id="KW-1185">Reference proteome</keyword>
<dbReference type="OrthoDB" id="3563112at2759"/>
<evidence type="ECO:0000313" key="2">
    <source>
        <dbReference type="EMBL" id="EKD15307.1"/>
    </source>
</evidence>
<evidence type="ECO:0000256" key="1">
    <source>
        <dbReference type="SAM" id="MobiDB-lite"/>
    </source>
</evidence>
<protein>
    <submittedName>
        <fullName evidence="2">Uncharacterized protein</fullName>
    </submittedName>
</protein>
<dbReference type="Proteomes" id="UP000006753">
    <property type="component" value="Unassembled WGS sequence"/>
</dbReference>
<accession>K1WSE0</accession>
<feature type="region of interest" description="Disordered" evidence="1">
    <location>
        <begin position="22"/>
        <end position="59"/>
    </location>
</feature>
<dbReference type="GeneID" id="18762458"/>
<feature type="region of interest" description="Disordered" evidence="1">
    <location>
        <begin position="133"/>
        <end position="184"/>
    </location>
</feature>
<proteinExistence type="predicted"/>
<name>K1WSE0_MARBU</name>